<evidence type="ECO:0000313" key="1">
    <source>
        <dbReference type="EMBL" id="RYM41788.1"/>
    </source>
</evidence>
<dbReference type="EMBL" id="SEUB01000004">
    <property type="protein sequence ID" value="RYM41788.1"/>
    <property type="molecule type" value="Genomic_DNA"/>
</dbReference>
<dbReference type="GeneID" id="75526569"/>
<dbReference type="Pfam" id="PF20192">
    <property type="entry name" value="DUF6555"/>
    <property type="match status" value="1"/>
</dbReference>
<proteinExistence type="predicted"/>
<gene>
    <name evidence="1" type="ORF">EVS84_11505</name>
</gene>
<comment type="caution">
    <text evidence="1">The sequence shown here is derived from an EMBL/GenBank/DDBJ whole genome shotgun (WGS) entry which is preliminary data.</text>
</comment>
<dbReference type="InterPro" id="IPR046685">
    <property type="entry name" value="DUF6555"/>
</dbReference>
<dbReference type="RefSeq" id="WP_039758965.1">
    <property type="nucleotide sequence ID" value="NZ_JAVDVD010000003.1"/>
</dbReference>
<dbReference type="Proteomes" id="UP000291107">
    <property type="component" value="Unassembled WGS sequence"/>
</dbReference>
<organism evidence="1 2">
    <name type="scientific">Pseudomonas koreensis</name>
    <dbReference type="NCBI Taxonomy" id="198620"/>
    <lineage>
        <taxon>Bacteria</taxon>
        <taxon>Pseudomonadati</taxon>
        <taxon>Pseudomonadota</taxon>
        <taxon>Gammaproteobacteria</taxon>
        <taxon>Pseudomonadales</taxon>
        <taxon>Pseudomonadaceae</taxon>
        <taxon>Pseudomonas</taxon>
    </lineage>
</organism>
<dbReference type="AlphaFoldDB" id="A0A341F9Z1"/>
<reference evidence="1 2" key="1">
    <citation type="submission" date="2019-02" db="EMBL/GenBank/DDBJ databases">
        <title>Genome of Pseudomonas korensis isolated from heavy metal contaminated environment.</title>
        <authorList>
            <person name="Ayangbenro A.S."/>
            <person name="Babalola O."/>
        </authorList>
    </citation>
    <scope>NUCLEOTIDE SEQUENCE [LARGE SCALE GENOMIC DNA]</scope>
    <source>
        <strain evidence="1 2">AB36</strain>
    </source>
</reference>
<sequence length="85" mass="9775">MSQTDLYMIKYRLHGVPKSFIIRAKLMNNAEAWQWASCDAGLTPIPKPGRPPLKRFSKPMAERFGVTDVQWHESKAVCWDEDLAI</sequence>
<evidence type="ECO:0000313" key="2">
    <source>
        <dbReference type="Proteomes" id="UP000291107"/>
    </source>
</evidence>
<protein>
    <submittedName>
        <fullName evidence="1">Uncharacterized protein</fullName>
    </submittedName>
</protein>
<accession>A0A341F9Z1</accession>
<name>A0A341F9Z1_9PSED</name>